<reference evidence="6" key="1">
    <citation type="submission" date="2022-10" db="EMBL/GenBank/DDBJ databases">
        <title>Hoeflea sp. J2-29, isolated from marine algae.</title>
        <authorList>
            <person name="Kristyanto S."/>
            <person name="Kim J.M."/>
            <person name="Jeon C.O."/>
        </authorList>
    </citation>
    <scope>NUCLEOTIDE SEQUENCE</scope>
    <source>
        <strain evidence="6">J2-29</strain>
    </source>
</reference>
<keyword evidence="7" id="KW-1185">Reference proteome</keyword>
<feature type="domain" description="Glycosyl hydrolase 94 supersandwich" evidence="3">
    <location>
        <begin position="1182"/>
        <end position="1449"/>
    </location>
</feature>
<dbReference type="InterPro" id="IPR011013">
    <property type="entry name" value="Gal_mutarotase_sf_dom"/>
</dbReference>
<evidence type="ECO:0000259" key="3">
    <source>
        <dbReference type="Pfam" id="PF06165"/>
    </source>
</evidence>
<organism evidence="6 7">
    <name type="scientific">Hoeflea ulvae</name>
    <dbReference type="NCBI Taxonomy" id="2983764"/>
    <lineage>
        <taxon>Bacteria</taxon>
        <taxon>Pseudomonadati</taxon>
        <taxon>Pseudomonadota</taxon>
        <taxon>Alphaproteobacteria</taxon>
        <taxon>Hyphomicrobiales</taxon>
        <taxon>Rhizobiaceae</taxon>
        <taxon>Hoeflea</taxon>
    </lineage>
</organism>
<accession>A0ABT3YH52</accession>
<evidence type="ECO:0000259" key="5">
    <source>
        <dbReference type="Pfam" id="PF17167"/>
    </source>
</evidence>
<dbReference type="PANTHER" id="PTHR37469:SF2">
    <property type="entry name" value="CELLOBIONIC ACID PHOSPHORYLASE"/>
    <property type="match status" value="1"/>
</dbReference>
<dbReference type="InterPro" id="IPR037824">
    <property type="entry name" value="GH94N_2_NdvB"/>
</dbReference>
<feature type="domain" description="Glycoamylase-like" evidence="4">
    <location>
        <begin position="428"/>
        <end position="628"/>
    </location>
</feature>
<dbReference type="Proteomes" id="UP001081283">
    <property type="component" value="Unassembled WGS sequence"/>
</dbReference>
<dbReference type="Pfam" id="PF10091">
    <property type="entry name" value="Glycoamylase"/>
    <property type="match status" value="1"/>
</dbReference>
<protein>
    <submittedName>
        <fullName evidence="6">Cellobiose phosphorylase</fullName>
    </submittedName>
</protein>
<dbReference type="InterPro" id="IPR019282">
    <property type="entry name" value="Glycoamylase-like_cons_dom"/>
</dbReference>
<feature type="domain" description="Glycosyl hydrolase 94 catalytic" evidence="5">
    <location>
        <begin position="1465"/>
        <end position="1887"/>
    </location>
</feature>
<dbReference type="SUPFAM" id="SSF48208">
    <property type="entry name" value="Six-hairpin glycosidases"/>
    <property type="match status" value="1"/>
</dbReference>
<name>A0ABT3YH52_9HYPH</name>
<dbReference type="Pfam" id="PF06165">
    <property type="entry name" value="GH94_b-supersand"/>
    <property type="match status" value="2"/>
</dbReference>
<keyword evidence="1" id="KW-0328">Glycosyltransferase</keyword>
<dbReference type="Gene3D" id="1.50.10.140">
    <property type="match status" value="2"/>
</dbReference>
<dbReference type="InterPro" id="IPR012341">
    <property type="entry name" value="6hp_glycosidase-like_sf"/>
</dbReference>
<dbReference type="SMART" id="SM01068">
    <property type="entry name" value="CBM_X"/>
    <property type="match status" value="2"/>
</dbReference>
<evidence type="ECO:0000313" key="6">
    <source>
        <dbReference type="EMBL" id="MCY0095148.1"/>
    </source>
</evidence>
<sequence length="1969" mass="217001">MMWPSTAFAVFLAVDLAVYKVSALLPAAPILLLWMLAPEIAIWIGKPRMLRQESLDDRDRTFLRHIARRTWLFFETFAGPEDNWLPPDNFQETPKSEIAHRTSPTNIGLYLISANAALDFGFVGSSDFAIRVRNALATTERLETYRGHILNWFDTRSLAPLEPRYVSTVDSGNLAVSLIALHKGCYEAADAPAVHTVVWDGLKCTFELLFDAVRALPASDLNPIDRCEADIERELDRARGLDTNWHSSLKQLTDTHWPDLAKSVADCIAASPDATDRRLGEVHAWLERAHHHIRALTREVETLLPWCSAVAEAPHGMETVGRDLLAVLSPLMPMTELAQHRQRAFLILEKADTDQSLSEPQRDWLERARLAIESGIEAQQALRADLLDLASRCEGMAYRMDFTFLYDGEARLFRIGYNVSTGQLDANHYDLLATEARLASYFAIAKHDVPIEHWFALGRPVTRLKNRPAVLSWNGSMFEYLMPPIFLPGQRDTLLGESEIAAVAFQRAYSRERGVPWGISESAFATTDSAGNYQYRAFGVPGLGLRRGLTDDLVIAPYASALALCCWPGAAVENMRQLQDLGAVGLYGFHDAIDYTPSRVAEGRRFSIVGNYMAHHHGMTMAAIGNALCGDVFVHRALSGRRMQTVEQLLLERVPWDAPVEKGRLDEERLAATKEHVVQALPSWVPSRRAMVPQMQMLGNGRMASWITASGAGGLRLADTSLTRWRPDATSDGCGYWIYIHDTESGDLWSAGRLPTGVSSPDSTVIFHQHMIEFFQRTNGIAVRVEVSVSPADDADIREISVTNETERPRVVAFTSYAEVVLAPPLDDERHPAFSKLFVASEYLGPQRGLLFTRRPRRPEMKPPVLLHTLVSDGPGIVITGHETDRARFIGRLGNLRHPAGLEAGLSGTVGSTLDPVMSLQTRLTLKPGETRRFAFVTIAGTARGEVLDIAQRHGMGTLDQVRRDAGRAMAREVDRLGIAPERLPELQVLASLLQAPHPNFRETPADIGGNDARQPDLWQFGISGDHPILLVRITGETPSQLLELLVKAQSLWRRSAMRCDLVVLRSEPAGYEAPLRERIMAILRDTGTYANLGAAGGIHLLSTASMTPATLGRLTAAAALILNDDEVALATKLDQVLERRAAPAQFMPGDAVSYPEIPQISRPDDLIFDNDIGGFDPESGDYVIHLGAGETTPAPWCNVIANDTFGTIVSEAGLGFTWALNSGENRVTPWTNDPVRDTSGEVLYLRDEQDGAVWTPTPAPLGNDNACQIRHGAGWTQWKRNSCGLEQTVRTFVPTDDPVKIVTVKLVNRTNSVRRITATYYAEWLLGAMASRAKPFTTCVYDTESHAILADNGWNPEFAGRVAFLTASLPAHSVTGSRHDFLGSEGDAADPAGLRHWDLGGRFAPGGDACAAYQVHLDIEPGASSEVSFVLGQGASHAETLELVKKWRVPEQASEAFADVEALWDKRLNAVQVNTPDAAFDLMVNRWLLYQTIASRLLARAGFYQAGGAFGYRDQLQDVLAVLVSEPERARAQILHAAAHQFEDGDAQHWWHPPLGRGVRTHCSDDFIWLAFVTARYIEVTGDDAILSEAVPFLRAEPLKPDEQDRYALFDAGETATLLEHCKRALDRMRRTGSHGLPLIGTGDWNDGMDRVGDEGRGESVWLAWFQIAAIKRFVPLLEQHGDQRHAAELNAYADGLAKAVEASAWDGNWYVRAFDDEGIPWGSHENDECQIDSIAQSWSVISGAASKDRARTAMASARSRLLHQDLRLVQLLDPPFHVTPRDPGYIRAYPPGIRENGGQYTHSAAWFGHALAGLGDGDGAWQVFDIINPVRRTQSKSGALHYEREPYVLPGDVYGPGQNLGLGGWSWYTGAAGWSWQLGVEAILGLRITKARLAIDPCLPHGWGGFSATIRTEKGAIEVTVEDPDRLGQGALELFVDGRLRKSRAPIPFPGAGKIRKVRAILRTAVS</sequence>
<gene>
    <name evidence="6" type="ORF">OEG82_14105</name>
</gene>
<evidence type="ECO:0000313" key="7">
    <source>
        <dbReference type="Proteomes" id="UP001081283"/>
    </source>
</evidence>
<proteinExistence type="predicted"/>
<dbReference type="Gene3D" id="2.70.98.40">
    <property type="entry name" value="Glycoside hydrolase, family 65, N-terminal domain"/>
    <property type="match status" value="2"/>
</dbReference>
<dbReference type="SUPFAM" id="SSF74650">
    <property type="entry name" value="Galactose mutarotase-like"/>
    <property type="match status" value="2"/>
</dbReference>
<keyword evidence="2" id="KW-0808">Transferase</keyword>
<dbReference type="InterPro" id="IPR037820">
    <property type="entry name" value="GH94N_NdvB"/>
</dbReference>
<dbReference type="EMBL" id="JAOVZQ010000001">
    <property type="protein sequence ID" value="MCY0095148.1"/>
    <property type="molecule type" value="Genomic_DNA"/>
</dbReference>
<comment type="caution">
    <text evidence="6">The sequence shown here is derived from an EMBL/GenBank/DDBJ whole genome shotgun (WGS) entry which is preliminary data.</text>
</comment>
<dbReference type="InterPro" id="IPR052047">
    <property type="entry name" value="GH94_Enzymes"/>
</dbReference>
<dbReference type="InterPro" id="IPR008928">
    <property type="entry name" value="6-hairpin_glycosidase_sf"/>
</dbReference>
<evidence type="ECO:0000256" key="2">
    <source>
        <dbReference type="ARBA" id="ARBA00022679"/>
    </source>
</evidence>
<evidence type="ECO:0000256" key="1">
    <source>
        <dbReference type="ARBA" id="ARBA00022676"/>
    </source>
</evidence>
<dbReference type="CDD" id="cd11753">
    <property type="entry name" value="GH94N_ChvB_NdvB_2_like"/>
    <property type="match status" value="1"/>
</dbReference>
<dbReference type="CDD" id="cd11756">
    <property type="entry name" value="GH94N_ChvB_NdvB_1_like"/>
    <property type="match status" value="1"/>
</dbReference>
<dbReference type="Gene3D" id="1.50.10.10">
    <property type="match status" value="1"/>
</dbReference>
<dbReference type="RefSeq" id="WP_267613044.1">
    <property type="nucleotide sequence ID" value="NZ_JAOVZQ010000001.1"/>
</dbReference>
<dbReference type="InterPro" id="IPR033432">
    <property type="entry name" value="GH94_catalytic"/>
</dbReference>
<dbReference type="Gene3D" id="2.60.420.10">
    <property type="entry name" value="Maltose phosphorylase, domain 3"/>
    <property type="match status" value="1"/>
</dbReference>
<dbReference type="PANTHER" id="PTHR37469">
    <property type="entry name" value="CELLOBIONIC ACID PHOSPHORYLASE-RELATED"/>
    <property type="match status" value="1"/>
</dbReference>
<dbReference type="InterPro" id="IPR037018">
    <property type="entry name" value="GH65_N"/>
</dbReference>
<dbReference type="Pfam" id="PF17167">
    <property type="entry name" value="Glyco_hydro_94"/>
    <property type="match status" value="1"/>
</dbReference>
<evidence type="ECO:0000259" key="4">
    <source>
        <dbReference type="Pfam" id="PF10091"/>
    </source>
</evidence>
<dbReference type="InterPro" id="IPR010383">
    <property type="entry name" value="Glyco_hydrolase_94_b-supersand"/>
</dbReference>
<feature type="domain" description="Glycosyl hydrolase 94 supersandwich" evidence="3">
    <location>
        <begin position="690"/>
        <end position="954"/>
    </location>
</feature>